<evidence type="ECO:0000259" key="7">
    <source>
        <dbReference type="Pfam" id="PF04138"/>
    </source>
</evidence>
<dbReference type="GO" id="GO:0000271">
    <property type="term" value="P:polysaccharide biosynthetic process"/>
    <property type="evidence" value="ECO:0007669"/>
    <property type="project" value="InterPro"/>
</dbReference>
<evidence type="ECO:0000313" key="9">
    <source>
        <dbReference type="Proteomes" id="UP000757890"/>
    </source>
</evidence>
<name>A0A930B762_9FIRM</name>
<protein>
    <submittedName>
        <fullName evidence="8">GtrA family protein</fullName>
    </submittedName>
</protein>
<comment type="similarity">
    <text evidence="2">Belongs to the GtrA family.</text>
</comment>
<dbReference type="EMBL" id="JABZMK010000001">
    <property type="protein sequence ID" value="MBF1128676.1"/>
    <property type="molecule type" value="Genomic_DNA"/>
</dbReference>
<organism evidence="8 9">
    <name type="scientific">Dialister invisus</name>
    <dbReference type="NCBI Taxonomy" id="218538"/>
    <lineage>
        <taxon>Bacteria</taxon>
        <taxon>Bacillati</taxon>
        <taxon>Bacillota</taxon>
        <taxon>Negativicutes</taxon>
        <taxon>Veillonellales</taxon>
        <taxon>Veillonellaceae</taxon>
        <taxon>Dialister</taxon>
    </lineage>
</organism>
<comment type="caution">
    <text evidence="8">The sequence shown here is derived from an EMBL/GenBank/DDBJ whole genome shotgun (WGS) entry which is preliminary data.</text>
</comment>
<evidence type="ECO:0000256" key="4">
    <source>
        <dbReference type="ARBA" id="ARBA00022989"/>
    </source>
</evidence>
<dbReference type="InterPro" id="IPR051401">
    <property type="entry name" value="GtrA_CellWall_Glycosyl"/>
</dbReference>
<evidence type="ECO:0000313" key="8">
    <source>
        <dbReference type="EMBL" id="MBF1128676.1"/>
    </source>
</evidence>
<evidence type="ECO:0000256" key="6">
    <source>
        <dbReference type="SAM" id="Phobius"/>
    </source>
</evidence>
<keyword evidence="5 6" id="KW-0472">Membrane</keyword>
<proteinExistence type="inferred from homology"/>
<feature type="domain" description="GtrA/DPMS transmembrane" evidence="7">
    <location>
        <begin position="26"/>
        <end position="138"/>
    </location>
</feature>
<evidence type="ECO:0000256" key="3">
    <source>
        <dbReference type="ARBA" id="ARBA00022692"/>
    </source>
</evidence>
<sequence>MAKEIILADWLMKKLPSAERFHEILRFLIVGGGCFLLEYVLLYMLTEFAGIPYLTSSAIAFLISLLVNYLLCVTVVFHTGKRTKMEMFLFFATSAAGLGINQMTMWFFVEIAGLWYMFAKVIASGIVMIWNYATKRYILKGKV</sequence>
<dbReference type="PANTHER" id="PTHR38459">
    <property type="entry name" value="PROPHAGE BACTOPRENOL-LINKED GLUCOSE TRANSLOCASE HOMOLOG"/>
    <property type="match status" value="1"/>
</dbReference>
<accession>A0A930B762</accession>
<gene>
    <name evidence="8" type="ORF">HXL70_01300</name>
</gene>
<comment type="subcellular location">
    <subcellularLocation>
        <location evidence="1">Membrane</location>
        <topology evidence="1">Multi-pass membrane protein</topology>
    </subcellularLocation>
</comment>
<dbReference type="Pfam" id="PF04138">
    <property type="entry name" value="GtrA_DPMS_TM"/>
    <property type="match status" value="1"/>
</dbReference>
<feature type="transmembrane region" description="Helical" evidence="6">
    <location>
        <begin position="88"/>
        <end position="108"/>
    </location>
</feature>
<dbReference type="AlphaFoldDB" id="A0A930B762"/>
<dbReference type="PANTHER" id="PTHR38459:SF1">
    <property type="entry name" value="PROPHAGE BACTOPRENOL-LINKED GLUCOSE TRANSLOCASE HOMOLOG"/>
    <property type="match status" value="1"/>
</dbReference>
<feature type="transmembrane region" description="Helical" evidence="6">
    <location>
        <begin position="114"/>
        <end position="133"/>
    </location>
</feature>
<keyword evidence="4 6" id="KW-1133">Transmembrane helix</keyword>
<dbReference type="Proteomes" id="UP000757890">
    <property type="component" value="Unassembled WGS sequence"/>
</dbReference>
<evidence type="ECO:0000256" key="1">
    <source>
        <dbReference type="ARBA" id="ARBA00004141"/>
    </source>
</evidence>
<evidence type="ECO:0000256" key="2">
    <source>
        <dbReference type="ARBA" id="ARBA00009399"/>
    </source>
</evidence>
<keyword evidence="3 6" id="KW-0812">Transmembrane</keyword>
<dbReference type="GO" id="GO:0005886">
    <property type="term" value="C:plasma membrane"/>
    <property type="evidence" value="ECO:0007669"/>
    <property type="project" value="TreeGrafter"/>
</dbReference>
<feature type="transmembrane region" description="Helical" evidence="6">
    <location>
        <begin position="51"/>
        <end position="76"/>
    </location>
</feature>
<evidence type="ECO:0000256" key="5">
    <source>
        <dbReference type="ARBA" id="ARBA00023136"/>
    </source>
</evidence>
<dbReference type="InterPro" id="IPR007267">
    <property type="entry name" value="GtrA_DPMS_TM"/>
</dbReference>
<feature type="transmembrane region" description="Helical" evidence="6">
    <location>
        <begin position="24"/>
        <end position="45"/>
    </location>
</feature>
<reference evidence="8" key="1">
    <citation type="submission" date="2020-04" db="EMBL/GenBank/DDBJ databases">
        <title>Deep metagenomics examines the oral microbiome during advanced dental caries in children, revealing novel taxa and co-occurrences with host molecules.</title>
        <authorList>
            <person name="Baker J.L."/>
            <person name="Morton J.T."/>
            <person name="Dinis M."/>
            <person name="Alvarez R."/>
            <person name="Tran N.C."/>
            <person name="Knight R."/>
            <person name="Edlund A."/>
        </authorList>
    </citation>
    <scope>NUCLEOTIDE SEQUENCE</scope>
    <source>
        <strain evidence="8">JCVI_32_bin.14</strain>
    </source>
</reference>